<dbReference type="GeneID" id="100836632"/>
<evidence type="ECO:0000313" key="7">
    <source>
        <dbReference type="EnsemblPlants" id="KQK07083"/>
    </source>
</evidence>
<reference evidence="6" key="2">
    <citation type="submission" date="2017-06" db="EMBL/GenBank/DDBJ databases">
        <title>WGS assembly of Brachypodium distachyon.</title>
        <authorList>
            <consortium name="The International Brachypodium Initiative"/>
            <person name="Lucas S."/>
            <person name="Harmon-Smith M."/>
            <person name="Lail K."/>
            <person name="Tice H."/>
            <person name="Grimwood J."/>
            <person name="Bruce D."/>
            <person name="Barry K."/>
            <person name="Shu S."/>
            <person name="Lindquist E."/>
            <person name="Wang M."/>
            <person name="Pitluck S."/>
            <person name="Vogel J.P."/>
            <person name="Garvin D.F."/>
            <person name="Mockler T.C."/>
            <person name="Schmutz J."/>
            <person name="Rokhsar D."/>
            <person name="Bevan M.W."/>
        </authorList>
    </citation>
    <scope>NUCLEOTIDE SEQUENCE</scope>
    <source>
        <strain evidence="6">Bd21</strain>
    </source>
</reference>
<name>I1HKZ6_BRADI</name>
<feature type="chain" id="PRO_5014094616" evidence="5">
    <location>
        <begin position="23"/>
        <end position="130"/>
    </location>
</feature>
<evidence type="ECO:0000313" key="6">
    <source>
        <dbReference type="EMBL" id="KQK07083.1"/>
    </source>
</evidence>
<dbReference type="Pfam" id="PF05498">
    <property type="entry name" value="RALF"/>
    <property type="match status" value="1"/>
</dbReference>
<evidence type="ECO:0000256" key="1">
    <source>
        <dbReference type="ARBA" id="ARBA00009178"/>
    </source>
</evidence>
<dbReference type="InterPro" id="IPR008801">
    <property type="entry name" value="RALF"/>
</dbReference>
<keyword evidence="4" id="KW-1015">Disulfide bond</keyword>
<dbReference type="PANTHER" id="PTHR33136">
    <property type="entry name" value="RAPID ALKALINIZATION FACTOR-LIKE"/>
    <property type="match status" value="1"/>
</dbReference>
<dbReference type="eggNOG" id="ENOG502S8YN">
    <property type="taxonomic scope" value="Eukaryota"/>
</dbReference>
<reference evidence="6 7" key="1">
    <citation type="journal article" date="2010" name="Nature">
        <title>Genome sequencing and analysis of the model grass Brachypodium distachyon.</title>
        <authorList>
            <consortium name="International Brachypodium Initiative"/>
        </authorList>
    </citation>
    <scope>NUCLEOTIDE SEQUENCE [LARGE SCALE GENOMIC DNA]</scope>
    <source>
        <strain evidence="6 7">Bd21</strain>
    </source>
</reference>
<evidence type="ECO:0000313" key="8">
    <source>
        <dbReference type="Proteomes" id="UP000008810"/>
    </source>
</evidence>
<dbReference type="PROSITE" id="PS51257">
    <property type="entry name" value="PROKAR_LIPOPROTEIN"/>
    <property type="match status" value="1"/>
</dbReference>
<dbReference type="PANTHER" id="PTHR33136:SF89">
    <property type="entry name" value="PROTEIN RALF-LIKE 19"/>
    <property type="match status" value="1"/>
</dbReference>
<evidence type="ECO:0000256" key="4">
    <source>
        <dbReference type="ARBA" id="ARBA00023157"/>
    </source>
</evidence>
<evidence type="ECO:0000256" key="2">
    <source>
        <dbReference type="ARBA" id="ARBA00022702"/>
    </source>
</evidence>
<evidence type="ECO:0000256" key="5">
    <source>
        <dbReference type="SAM" id="SignalP"/>
    </source>
</evidence>
<dbReference type="RefSeq" id="XP_003566439.1">
    <property type="nucleotide sequence ID" value="XM_003566391.4"/>
</dbReference>
<dbReference type="GO" id="GO:0019722">
    <property type="term" value="P:calcium-mediated signaling"/>
    <property type="evidence" value="ECO:0000318"/>
    <property type="project" value="GO_Central"/>
</dbReference>
<keyword evidence="2" id="KW-0372">Hormone</keyword>
<reference evidence="7" key="3">
    <citation type="submission" date="2018-08" db="UniProtKB">
        <authorList>
            <consortium name="EnsemblPlants"/>
        </authorList>
    </citation>
    <scope>IDENTIFICATION</scope>
    <source>
        <strain evidence="7">cv. Bd21</strain>
    </source>
</reference>
<dbReference type="HOGENOM" id="CLU_127895_1_2_1"/>
<dbReference type="GO" id="GO:0005179">
    <property type="term" value="F:hormone activity"/>
    <property type="evidence" value="ECO:0007669"/>
    <property type="project" value="UniProtKB-KW"/>
</dbReference>
<dbReference type="EnsemblPlants" id="KQK07083">
    <property type="protein sequence ID" value="KQK07083"/>
    <property type="gene ID" value="BRADI_2g32940v3"/>
</dbReference>
<feature type="signal peptide" evidence="5">
    <location>
        <begin position="1"/>
        <end position="22"/>
    </location>
</feature>
<dbReference type="OMA" id="QCAVGSE"/>
<keyword evidence="8" id="KW-1185">Reference proteome</keyword>
<dbReference type="OrthoDB" id="1863600at2759"/>
<dbReference type="AlphaFoldDB" id="I1HKZ6"/>
<comment type="similarity">
    <text evidence="1">Belongs to the plant rapid alkalinization factor (RALF) family.</text>
</comment>
<organism evidence="6">
    <name type="scientific">Brachypodium distachyon</name>
    <name type="common">Purple false brome</name>
    <name type="synonym">Trachynia distachya</name>
    <dbReference type="NCBI Taxonomy" id="15368"/>
    <lineage>
        <taxon>Eukaryota</taxon>
        <taxon>Viridiplantae</taxon>
        <taxon>Streptophyta</taxon>
        <taxon>Embryophyta</taxon>
        <taxon>Tracheophyta</taxon>
        <taxon>Spermatophyta</taxon>
        <taxon>Magnoliopsida</taxon>
        <taxon>Liliopsida</taxon>
        <taxon>Poales</taxon>
        <taxon>Poaceae</taxon>
        <taxon>BOP clade</taxon>
        <taxon>Pooideae</taxon>
        <taxon>Stipodae</taxon>
        <taxon>Brachypodieae</taxon>
        <taxon>Brachypodium</taxon>
    </lineage>
</organism>
<dbReference type="EMBL" id="CM000881">
    <property type="protein sequence ID" value="KQK07083.1"/>
    <property type="molecule type" value="Genomic_DNA"/>
</dbReference>
<dbReference type="Proteomes" id="UP000008810">
    <property type="component" value="Chromosome 2"/>
</dbReference>
<accession>I1HKZ6</accession>
<dbReference type="Gramene" id="KQK07083">
    <property type="protein sequence ID" value="KQK07083"/>
    <property type="gene ID" value="BRADI_2g32940v3"/>
</dbReference>
<dbReference type="KEGG" id="bdi:100836632"/>
<sequence length="130" mass="13849">MARLVAFFTVVVVLVACLCAAASLPYAMAGSGAMNLHPSSRGLKSCDGTLGDCVADNDESETSSPLNAVVRRSLARKPTARYISYGALKADQVPCNKRGQSYYTNCASMKQANPYQRGCSAITRCARNMN</sequence>
<protein>
    <submittedName>
        <fullName evidence="6 7">Uncharacterized protein</fullName>
    </submittedName>
</protein>
<gene>
    <name evidence="7" type="primary">LOC100836632</name>
    <name evidence="6" type="ORF">BRADI_2g32940v3</name>
</gene>
<proteinExistence type="inferred from homology"/>
<evidence type="ECO:0000256" key="3">
    <source>
        <dbReference type="ARBA" id="ARBA00022729"/>
    </source>
</evidence>
<keyword evidence="3 5" id="KW-0732">Signal</keyword>
<dbReference type="STRING" id="15368.I1HKZ6"/>